<keyword evidence="4 8" id="KW-0812">Transmembrane</keyword>
<dbReference type="PANTHER" id="PTHR32309:SF31">
    <property type="entry name" value="CAPSULAR EXOPOLYSACCHARIDE FAMILY"/>
    <property type="match status" value="1"/>
</dbReference>
<evidence type="ECO:0000259" key="9">
    <source>
        <dbReference type="Pfam" id="PF02706"/>
    </source>
</evidence>
<organism evidence="10 11">
    <name type="scientific">Kribbella soli</name>
    <dbReference type="NCBI Taxonomy" id="1124743"/>
    <lineage>
        <taxon>Bacteria</taxon>
        <taxon>Bacillati</taxon>
        <taxon>Actinomycetota</taxon>
        <taxon>Actinomycetes</taxon>
        <taxon>Propionibacteriales</taxon>
        <taxon>Kribbellaceae</taxon>
        <taxon>Kribbella</taxon>
    </lineage>
</organism>
<feature type="domain" description="Polysaccharide chain length determinant N-terminal" evidence="9">
    <location>
        <begin position="38"/>
        <end position="123"/>
    </location>
</feature>
<accession>A0A4R0H4D7</accession>
<protein>
    <recommendedName>
        <fullName evidence="9">Polysaccharide chain length determinant N-terminal domain-containing protein</fullName>
    </recommendedName>
</protein>
<dbReference type="InterPro" id="IPR050445">
    <property type="entry name" value="Bact_polysacc_biosynth/exp"/>
</dbReference>
<feature type="compositionally biased region" description="Low complexity" evidence="7">
    <location>
        <begin position="540"/>
        <end position="559"/>
    </location>
</feature>
<evidence type="ECO:0000256" key="7">
    <source>
        <dbReference type="SAM" id="MobiDB-lite"/>
    </source>
</evidence>
<dbReference type="InterPro" id="IPR003856">
    <property type="entry name" value="LPS_length_determ_N"/>
</dbReference>
<feature type="transmembrane region" description="Helical" evidence="8">
    <location>
        <begin position="50"/>
        <end position="71"/>
    </location>
</feature>
<dbReference type="OrthoDB" id="3802884at2"/>
<feature type="compositionally biased region" description="Acidic residues" evidence="7">
    <location>
        <begin position="523"/>
        <end position="534"/>
    </location>
</feature>
<dbReference type="RefSeq" id="WP_131342356.1">
    <property type="nucleotide sequence ID" value="NZ_SJJZ01000003.1"/>
</dbReference>
<evidence type="ECO:0000256" key="4">
    <source>
        <dbReference type="ARBA" id="ARBA00022692"/>
    </source>
</evidence>
<sequence length="559" mass="59789">MSEHWRAEQSGPEVVWSDDEPYGIDERTDSYPPDGLVTLRFLKDAVRRHAWLWITIAVLGLAGGTAIPFVMPPAAESSAKLLLTHREGDNLDTAMSTDASLVTTRAVAQLAIQKLNLTDTPDELLKRYSATALTDRILQIDTKAKTSAEATALADTIATVYLVFRNQQIVEQAAPLRADLAAAAAAVKRAEAAVRAAGGDPSDTSAPTTTLTARLGQARDTQRYIEQQLLDQQVSGARMTSSRVLDQATPVLVSRRHTQIVATGSGLVVGLFLGIGFVVVRAMISDRLWRRQDVAHALGMPIRLSIGRPRLRRRRTLRRLRAPEPDLGPVVRHLGWNVTAEDGLTPALAVVSIDTTKDCARIVALLAQSFAEHGQRVLVADLTDTGDLAAMFGIRKPGTFDTEGTATDLPINVHRPASGTGALEGLRLHEDEDGDTDDEKALRAVWAAADVVLVHATLSPALGAEYLGAWAPRAALVATAGRSNATTLHATGEMIRLAGLRVVTTVLLRADRTDDSLGQWEAETEQAEQTEQAEEPERVGTAGQNGQAAAGSGFGAVAP</sequence>
<gene>
    <name evidence="10" type="ORF">E0H45_26815</name>
</gene>
<keyword evidence="3" id="KW-1003">Cell membrane</keyword>
<feature type="region of interest" description="Disordered" evidence="7">
    <location>
        <begin position="523"/>
        <end position="559"/>
    </location>
</feature>
<dbReference type="EMBL" id="SJJZ01000003">
    <property type="protein sequence ID" value="TCC05625.1"/>
    <property type="molecule type" value="Genomic_DNA"/>
</dbReference>
<keyword evidence="5 8" id="KW-1133">Transmembrane helix</keyword>
<evidence type="ECO:0000256" key="5">
    <source>
        <dbReference type="ARBA" id="ARBA00022989"/>
    </source>
</evidence>
<evidence type="ECO:0000313" key="10">
    <source>
        <dbReference type="EMBL" id="TCC05625.1"/>
    </source>
</evidence>
<keyword evidence="11" id="KW-1185">Reference proteome</keyword>
<dbReference type="Proteomes" id="UP000292346">
    <property type="component" value="Unassembled WGS sequence"/>
</dbReference>
<evidence type="ECO:0000313" key="11">
    <source>
        <dbReference type="Proteomes" id="UP000292346"/>
    </source>
</evidence>
<evidence type="ECO:0000256" key="2">
    <source>
        <dbReference type="ARBA" id="ARBA00006683"/>
    </source>
</evidence>
<evidence type="ECO:0000256" key="3">
    <source>
        <dbReference type="ARBA" id="ARBA00022475"/>
    </source>
</evidence>
<dbReference type="GO" id="GO:0005886">
    <property type="term" value="C:plasma membrane"/>
    <property type="evidence" value="ECO:0007669"/>
    <property type="project" value="UniProtKB-SubCell"/>
</dbReference>
<dbReference type="SUPFAM" id="SSF52540">
    <property type="entry name" value="P-loop containing nucleoside triphosphate hydrolases"/>
    <property type="match status" value="1"/>
</dbReference>
<dbReference type="InterPro" id="IPR027417">
    <property type="entry name" value="P-loop_NTPase"/>
</dbReference>
<evidence type="ECO:0000256" key="8">
    <source>
        <dbReference type="SAM" id="Phobius"/>
    </source>
</evidence>
<dbReference type="PANTHER" id="PTHR32309">
    <property type="entry name" value="TYROSINE-PROTEIN KINASE"/>
    <property type="match status" value="1"/>
</dbReference>
<feature type="transmembrane region" description="Helical" evidence="8">
    <location>
        <begin position="260"/>
        <end position="284"/>
    </location>
</feature>
<evidence type="ECO:0000256" key="6">
    <source>
        <dbReference type="ARBA" id="ARBA00023136"/>
    </source>
</evidence>
<comment type="caution">
    <text evidence="10">The sequence shown here is derived from an EMBL/GenBank/DDBJ whole genome shotgun (WGS) entry which is preliminary data.</text>
</comment>
<dbReference type="Gene3D" id="3.40.50.300">
    <property type="entry name" value="P-loop containing nucleotide triphosphate hydrolases"/>
    <property type="match status" value="1"/>
</dbReference>
<name>A0A4R0H4D7_9ACTN</name>
<proteinExistence type="inferred from homology"/>
<dbReference type="Pfam" id="PF02706">
    <property type="entry name" value="Wzz"/>
    <property type="match status" value="1"/>
</dbReference>
<dbReference type="AlphaFoldDB" id="A0A4R0H4D7"/>
<keyword evidence="6 8" id="KW-0472">Membrane</keyword>
<comment type="subcellular location">
    <subcellularLocation>
        <location evidence="1">Cell membrane</location>
        <topology evidence="1">Multi-pass membrane protein</topology>
    </subcellularLocation>
</comment>
<feature type="region of interest" description="Disordered" evidence="7">
    <location>
        <begin position="1"/>
        <end position="28"/>
    </location>
</feature>
<comment type="similarity">
    <text evidence="2">Belongs to the CpsC/CapA family.</text>
</comment>
<evidence type="ECO:0000256" key="1">
    <source>
        <dbReference type="ARBA" id="ARBA00004651"/>
    </source>
</evidence>
<reference evidence="10 11" key="1">
    <citation type="submission" date="2019-02" db="EMBL/GenBank/DDBJ databases">
        <title>Kribbella capetownensis sp. nov. and Kribbella speibonae sp. nov., isolated from soil.</title>
        <authorList>
            <person name="Curtis S.M."/>
            <person name="Norton I."/>
            <person name="Everest G.J."/>
            <person name="Meyers P.R."/>
        </authorList>
    </citation>
    <scope>NUCLEOTIDE SEQUENCE [LARGE SCALE GENOMIC DNA]</scope>
    <source>
        <strain evidence="10 11">KCTC 29219</strain>
    </source>
</reference>